<feature type="compositionally biased region" description="Basic and acidic residues" evidence="1">
    <location>
        <begin position="66"/>
        <end position="82"/>
    </location>
</feature>
<dbReference type="EMBL" id="JBFXLQ010000003">
    <property type="protein sequence ID" value="KAL2871697.1"/>
    <property type="molecule type" value="Genomic_DNA"/>
</dbReference>
<feature type="region of interest" description="Disordered" evidence="1">
    <location>
        <begin position="1"/>
        <end position="103"/>
    </location>
</feature>
<comment type="caution">
    <text evidence="2">The sequence shown here is derived from an EMBL/GenBank/DDBJ whole genome shotgun (WGS) entry which is preliminary data.</text>
</comment>
<proteinExistence type="predicted"/>
<dbReference type="RefSeq" id="XP_070890676.1">
    <property type="nucleotide sequence ID" value="XM_071025034.1"/>
</dbReference>
<evidence type="ECO:0000313" key="2">
    <source>
        <dbReference type="EMBL" id="KAL2871697.1"/>
    </source>
</evidence>
<sequence>MSKASRNPNPEQKEGFMERLFQPHSHPQAQAQPQTHTQSQTQSQLLSQSQSQASTATPAAAAAIQDHPEPMTKEHVHERRESVGSASSEEIEPHHRRRPSTLQRFREMMHSQEELDEAGKTYWKLM</sequence>
<protein>
    <submittedName>
        <fullName evidence="2">Uncharacterized protein</fullName>
    </submittedName>
</protein>
<evidence type="ECO:0000313" key="3">
    <source>
        <dbReference type="Proteomes" id="UP001610432"/>
    </source>
</evidence>
<organism evidence="2 3">
    <name type="scientific">Aspergillus lucknowensis</name>
    <dbReference type="NCBI Taxonomy" id="176173"/>
    <lineage>
        <taxon>Eukaryota</taxon>
        <taxon>Fungi</taxon>
        <taxon>Dikarya</taxon>
        <taxon>Ascomycota</taxon>
        <taxon>Pezizomycotina</taxon>
        <taxon>Eurotiomycetes</taxon>
        <taxon>Eurotiomycetidae</taxon>
        <taxon>Eurotiales</taxon>
        <taxon>Aspergillaceae</taxon>
        <taxon>Aspergillus</taxon>
        <taxon>Aspergillus subgen. Nidulantes</taxon>
    </lineage>
</organism>
<keyword evidence="3" id="KW-1185">Reference proteome</keyword>
<dbReference type="Proteomes" id="UP001610432">
    <property type="component" value="Unassembled WGS sequence"/>
</dbReference>
<name>A0ABR4M521_9EURO</name>
<reference evidence="2 3" key="1">
    <citation type="submission" date="2024-07" db="EMBL/GenBank/DDBJ databases">
        <title>Section-level genome sequencing and comparative genomics of Aspergillus sections Usti and Cavernicolus.</title>
        <authorList>
            <consortium name="Lawrence Berkeley National Laboratory"/>
            <person name="Nybo J.L."/>
            <person name="Vesth T.C."/>
            <person name="Theobald S."/>
            <person name="Frisvad J.C."/>
            <person name="Larsen T.O."/>
            <person name="Kjaerboelling I."/>
            <person name="Rothschild-Mancinelli K."/>
            <person name="Lyhne E.K."/>
            <person name="Kogle M.E."/>
            <person name="Barry K."/>
            <person name="Clum A."/>
            <person name="Na H."/>
            <person name="Ledsgaard L."/>
            <person name="Lin J."/>
            <person name="Lipzen A."/>
            <person name="Kuo A."/>
            <person name="Riley R."/>
            <person name="Mondo S."/>
            <person name="Labutti K."/>
            <person name="Haridas S."/>
            <person name="Pangalinan J."/>
            <person name="Salamov A.A."/>
            <person name="Simmons B.A."/>
            <person name="Magnuson J.K."/>
            <person name="Chen J."/>
            <person name="Drula E."/>
            <person name="Henrissat B."/>
            <person name="Wiebenga A."/>
            <person name="Lubbers R.J."/>
            <person name="Gomes A.C."/>
            <person name="Macurrencykelacurrency M.R."/>
            <person name="Stajich J."/>
            <person name="Grigoriev I.V."/>
            <person name="Mortensen U.H."/>
            <person name="De Vries R.P."/>
            <person name="Baker S.E."/>
            <person name="Andersen M.R."/>
        </authorList>
    </citation>
    <scope>NUCLEOTIDE SEQUENCE [LARGE SCALE GENOMIC DNA]</scope>
    <source>
        <strain evidence="2 3">CBS 449.75</strain>
    </source>
</reference>
<feature type="compositionally biased region" description="Polar residues" evidence="1">
    <location>
        <begin position="1"/>
        <end position="10"/>
    </location>
</feature>
<evidence type="ECO:0000256" key="1">
    <source>
        <dbReference type="SAM" id="MobiDB-lite"/>
    </source>
</evidence>
<gene>
    <name evidence="2" type="ORF">BJX67DRAFT_167392</name>
</gene>
<feature type="compositionally biased region" description="Low complexity" evidence="1">
    <location>
        <begin position="22"/>
        <end position="63"/>
    </location>
</feature>
<accession>A0ABR4M521</accession>
<dbReference type="GeneID" id="98140106"/>